<dbReference type="GO" id="GO:0032366">
    <property type="term" value="P:intracellular sterol transport"/>
    <property type="evidence" value="ECO:0007669"/>
    <property type="project" value="TreeGrafter"/>
</dbReference>
<evidence type="ECO:0000313" key="10">
    <source>
        <dbReference type="Proteomes" id="UP001168821"/>
    </source>
</evidence>
<dbReference type="PANTHER" id="PTHR23319">
    <property type="entry name" value="GRAM DOMAIN CONTAINING 1B, ISOFORM E"/>
    <property type="match status" value="1"/>
</dbReference>
<keyword evidence="4 7" id="KW-0472">Membrane</keyword>
<dbReference type="GO" id="GO:0005789">
    <property type="term" value="C:endoplasmic reticulum membrane"/>
    <property type="evidence" value="ECO:0007669"/>
    <property type="project" value="TreeGrafter"/>
</dbReference>
<dbReference type="InterPro" id="IPR011993">
    <property type="entry name" value="PH-like_dom_sf"/>
</dbReference>
<dbReference type="GO" id="GO:0005886">
    <property type="term" value="C:plasma membrane"/>
    <property type="evidence" value="ECO:0007669"/>
    <property type="project" value="TreeGrafter"/>
</dbReference>
<dbReference type="InterPro" id="IPR031968">
    <property type="entry name" value="VASt"/>
</dbReference>
<feature type="region of interest" description="Disordered" evidence="6">
    <location>
        <begin position="531"/>
        <end position="552"/>
    </location>
</feature>
<comment type="subcellular location">
    <subcellularLocation>
        <location evidence="1">Membrane</location>
        <topology evidence="1">Single-pass membrane protein</topology>
    </subcellularLocation>
</comment>
<evidence type="ECO:0000256" key="3">
    <source>
        <dbReference type="ARBA" id="ARBA00022989"/>
    </source>
</evidence>
<dbReference type="CDD" id="cd13220">
    <property type="entry name" value="PH-GRAM_GRAMDC"/>
    <property type="match status" value="1"/>
</dbReference>
<organism evidence="9 10">
    <name type="scientific">Zophobas morio</name>
    <dbReference type="NCBI Taxonomy" id="2755281"/>
    <lineage>
        <taxon>Eukaryota</taxon>
        <taxon>Metazoa</taxon>
        <taxon>Ecdysozoa</taxon>
        <taxon>Arthropoda</taxon>
        <taxon>Hexapoda</taxon>
        <taxon>Insecta</taxon>
        <taxon>Pterygota</taxon>
        <taxon>Neoptera</taxon>
        <taxon>Endopterygota</taxon>
        <taxon>Coleoptera</taxon>
        <taxon>Polyphaga</taxon>
        <taxon>Cucujiformia</taxon>
        <taxon>Tenebrionidae</taxon>
        <taxon>Zophobas</taxon>
    </lineage>
</organism>
<evidence type="ECO:0000256" key="2">
    <source>
        <dbReference type="ARBA" id="ARBA00022692"/>
    </source>
</evidence>
<feature type="region of interest" description="Disordered" evidence="6">
    <location>
        <begin position="320"/>
        <end position="348"/>
    </location>
</feature>
<feature type="compositionally biased region" description="Basic residues" evidence="6">
    <location>
        <begin position="537"/>
        <end position="547"/>
    </location>
</feature>
<dbReference type="GO" id="GO:0032934">
    <property type="term" value="F:sterol binding"/>
    <property type="evidence" value="ECO:0007669"/>
    <property type="project" value="TreeGrafter"/>
</dbReference>
<evidence type="ECO:0000256" key="5">
    <source>
        <dbReference type="SAM" id="Coils"/>
    </source>
</evidence>
<feature type="compositionally biased region" description="Polar residues" evidence="6">
    <location>
        <begin position="327"/>
        <end position="339"/>
    </location>
</feature>
<feature type="compositionally biased region" description="Low complexity" evidence="6">
    <location>
        <begin position="70"/>
        <end position="80"/>
    </location>
</feature>
<evidence type="ECO:0000256" key="6">
    <source>
        <dbReference type="SAM" id="MobiDB-lite"/>
    </source>
</evidence>
<keyword evidence="2 7" id="KW-0812">Transmembrane</keyword>
<dbReference type="InterPro" id="IPR051482">
    <property type="entry name" value="Cholesterol_transport"/>
</dbReference>
<dbReference type="FunFam" id="2.30.29.30:FF:000008">
    <property type="entry name" value="GRAM domain containing 1B"/>
    <property type="match status" value="1"/>
</dbReference>
<feature type="transmembrane region" description="Helical" evidence="7">
    <location>
        <begin position="578"/>
        <end position="599"/>
    </location>
</feature>
<evidence type="ECO:0000256" key="7">
    <source>
        <dbReference type="SAM" id="Phobius"/>
    </source>
</evidence>
<feature type="coiled-coil region" evidence="5">
    <location>
        <begin position="643"/>
        <end position="670"/>
    </location>
</feature>
<feature type="region of interest" description="Disordered" evidence="6">
    <location>
        <begin position="1"/>
        <end position="113"/>
    </location>
</feature>
<dbReference type="Pfam" id="PF02893">
    <property type="entry name" value="GRAM"/>
    <property type="match status" value="1"/>
</dbReference>
<gene>
    <name evidence="9" type="ORF">Zmor_001305</name>
</gene>
<keyword evidence="10" id="KW-1185">Reference proteome</keyword>
<dbReference type="InterPro" id="IPR004182">
    <property type="entry name" value="GRAM"/>
</dbReference>
<comment type="caution">
    <text evidence="9">The sequence shown here is derived from an EMBL/GenBank/DDBJ whole genome shotgun (WGS) entry which is preliminary data.</text>
</comment>
<evidence type="ECO:0000313" key="9">
    <source>
        <dbReference type="EMBL" id="KAJ3665836.1"/>
    </source>
</evidence>
<sequence length="698" mass="79322">MKMTLSSPNSSTNEKLTTPPENKQSSPNSSPRSSPRPSPRPQTKREHPKPESHLTVNYKEPPVSNKHDGSPSSQEGSVSSRISNIEIGSPSDQNKPESSGSSNKDRKETRGKKKSSWFNSFYPTYKSRSGDFKRIFKEVPDDERLVVDYSCALQKEILVQGRLYVTQNYLCFYANIFGWETTVTLKWKEVSAITKEKTARVIPNAVLICTRTEKYFFTSFVARDKTYLMLFRVWQNALMDQPMTPQEMWQWVHQCYGDELGLTSDDEDYVAPGTEEDKLSARLSVESFSEHECGGVEAIVDMVIEDNKSQDDENIVHKTMDSRKRTTSASHIPTDLSDTTESDGEKHTRCDTNVQCTSLHEGRQVMSEVVPIHIDQLFTLLFTSSKFYLDFHASRKTTDLTQTPWTNSSDNSKSRIVSLTMALNQAMGPKTAQVTESQVMLPCSKPGCLYAIDVETVNAGIPYADSFNVVVHHCLQKISETESSYQVYAQVLYKKSVWGLVKGMIEKTCWSGLEDFYTALSKALHAEGEENVSDVKRKSRRKRRIHSMPRGGVEDSRPLMGATNRMKISSGGIFSSDVATMIVFTVLILLVILNVMLYFKLWSLEESPPYTLLDLHVLKDPPKTHDEWIKLLQQQETVHSVEIQKWQRILKTAIQLLKQTEESLNELQRSINPSYTNKVVSILQNHKDTVEQTRQDEL</sequence>
<dbReference type="PROSITE" id="PS51778">
    <property type="entry name" value="VAST"/>
    <property type="match status" value="1"/>
</dbReference>
<accession>A0AA38J2H9</accession>
<proteinExistence type="predicted"/>
<dbReference type="EMBL" id="JALNTZ010000001">
    <property type="protein sequence ID" value="KAJ3665836.1"/>
    <property type="molecule type" value="Genomic_DNA"/>
</dbReference>
<dbReference type="GO" id="GO:0140268">
    <property type="term" value="C:endoplasmic reticulum-plasma membrane contact site"/>
    <property type="evidence" value="ECO:0007669"/>
    <property type="project" value="TreeGrafter"/>
</dbReference>
<feature type="compositionally biased region" description="Polar residues" evidence="6">
    <location>
        <begin position="1"/>
        <end position="24"/>
    </location>
</feature>
<dbReference type="GO" id="GO:0120015">
    <property type="term" value="F:sterol transfer activity"/>
    <property type="evidence" value="ECO:0007669"/>
    <property type="project" value="TreeGrafter"/>
</dbReference>
<dbReference type="Proteomes" id="UP001168821">
    <property type="component" value="Unassembled WGS sequence"/>
</dbReference>
<dbReference type="SMART" id="SM00568">
    <property type="entry name" value="GRAM"/>
    <property type="match status" value="1"/>
</dbReference>
<evidence type="ECO:0000256" key="1">
    <source>
        <dbReference type="ARBA" id="ARBA00004167"/>
    </source>
</evidence>
<dbReference type="Gene3D" id="2.30.29.30">
    <property type="entry name" value="Pleckstrin-homology domain (PH domain)/Phosphotyrosine-binding domain (PTB)"/>
    <property type="match status" value="1"/>
</dbReference>
<protein>
    <recommendedName>
        <fullName evidence="8">VASt domain-containing protein</fullName>
    </recommendedName>
</protein>
<dbReference type="PANTHER" id="PTHR23319:SF4">
    <property type="entry name" value="GRAM DOMAIN CONTAINING 1B, ISOFORM E"/>
    <property type="match status" value="1"/>
</dbReference>
<dbReference type="AlphaFoldDB" id="A0AA38J2H9"/>
<keyword evidence="5" id="KW-0175">Coiled coil</keyword>
<evidence type="ECO:0000256" key="4">
    <source>
        <dbReference type="ARBA" id="ARBA00023136"/>
    </source>
</evidence>
<name>A0AA38J2H9_9CUCU</name>
<evidence type="ECO:0000259" key="8">
    <source>
        <dbReference type="PROSITE" id="PS51778"/>
    </source>
</evidence>
<feature type="compositionally biased region" description="Polar residues" evidence="6">
    <location>
        <begin position="90"/>
        <end position="102"/>
    </location>
</feature>
<feature type="compositionally biased region" description="Basic and acidic residues" evidence="6">
    <location>
        <begin position="43"/>
        <end position="52"/>
    </location>
</feature>
<keyword evidence="3 7" id="KW-1133">Transmembrane helix</keyword>
<reference evidence="9" key="1">
    <citation type="journal article" date="2023" name="G3 (Bethesda)">
        <title>Whole genome assemblies of Zophobas morio and Tenebrio molitor.</title>
        <authorList>
            <person name="Kaur S."/>
            <person name="Stinson S.A."/>
            <person name="diCenzo G.C."/>
        </authorList>
    </citation>
    <scope>NUCLEOTIDE SEQUENCE</scope>
    <source>
        <strain evidence="9">QUZm001</strain>
    </source>
</reference>
<feature type="domain" description="VASt" evidence="8">
    <location>
        <begin position="361"/>
        <end position="532"/>
    </location>
</feature>
<dbReference type="Pfam" id="PF16016">
    <property type="entry name" value="VASt"/>
    <property type="match status" value="1"/>
</dbReference>